<dbReference type="Pfam" id="PF07732">
    <property type="entry name" value="Cu-oxidase_3"/>
    <property type="match status" value="2"/>
</dbReference>
<feature type="domain" description="Plastocyanin-like" evidence="23">
    <location>
        <begin position="847"/>
        <end position="958"/>
    </location>
</feature>
<evidence type="ECO:0000256" key="11">
    <source>
        <dbReference type="ARBA" id="ARBA00023002"/>
    </source>
</evidence>
<dbReference type="GO" id="GO:0030599">
    <property type="term" value="F:pectinesterase activity"/>
    <property type="evidence" value="ECO:0007669"/>
    <property type="project" value="UniProtKB-EC"/>
</dbReference>
<dbReference type="Pfam" id="PF07731">
    <property type="entry name" value="Cu-oxidase_2"/>
    <property type="match status" value="2"/>
</dbReference>
<keyword evidence="8 19" id="KW-0479">Metal-binding</keyword>
<dbReference type="OMA" id="HATRRCT"/>
<dbReference type="Gene3D" id="2.60.40.420">
    <property type="entry name" value="Cupredoxins - blue copper proteins"/>
    <property type="match status" value="6"/>
</dbReference>
<dbReference type="Pfam" id="PF01095">
    <property type="entry name" value="Pectinesterase"/>
    <property type="match status" value="1"/>
</dbReference>
<dbReference type="FunFam" id="2.160.20.10:FF:000013">
    <property type="entry name" value="Pectinesterase"/>
    <property type="match status" value="1"/>
</dbReference>
<comment type="function">
    <text evidence="17">Acts in the modification of cell walls via demethylesterification of cell wall pectin.</text>
</comment>
<evidence type="ECO:0000256" key="4">
    <source>
        <dbReference type="ARBA" id="ARBA00008891"/>
    </source>
</evidence>
<name>A0A200R7P4_MACCD</name>
<dbReference type="GO" id="GO:0052716">
    <property type="term" value="F:hydroquinone:oxygen oxidoreductase activity"/>
    <property type="evidence" value="ECO:0007669"/>
    <property type="project" value="UniProtKB-EC"/>
</dbReference>
<dbReference type="SUPFAM" id="SSF51126">
    <property type="entry name" value="Pectin lyase-like"/>
    <property type="match status" value="1"/>
</dbReference>
<dbReference type="InterPro" id="IPR045087">
    <property type="entry name" value="Cu-oxidase_fam"/>
</dbReference>
<feature type="domain" description="Plastocyanin-like" evidence="20">
    <location>
        <begin position="971"/>
        <end position="1119"/>
    </location>
</feature>
<keyword evidence="14" id="KW-0325">Glycoprotein</keyword>
<organism evidence="24 25">
    <name type="scientific">Macleaya cordata</name>
    <name type="common">Five-seeded plume-poppy</name>
    <name type="synonym">Bocconia cordata</name>
    <dbReference type="NCBI Taxonomy" id="56857"/>
    <lineage>
        <taxon>Eukaryota</taxon>
        <taxon>Viridiplantae</taxon>
        <taxon>Streptophyta</taxon>
        <taxon>Embryophyta</taxon>
        <taxon>Tracheophyta</taxon>
        <taxon>Spermatophyta</taxon>
        <taxon>Magnoliopsida</taxon>
        <taxon>Ranunculales</taxon>
        <taxon>Papaveraceae</taxon>
        <taxon>Papaveroideae</taxon>
        <taxon>Macleaya</taxon>
    </lineage>
</organism>
<dbReference type="InterPro" id="IPR011050">
    <property type="entry name" value="Pectin_lyase_fold/virulence"/>
</dbReference>
<dbReference type="PROSITE" id="PS00080">
    <property type="entry name" value="MULTICOPPER_OXIDASE2"/>
    <property type="match status" value="2"/>
</dbReference>
<evidence type="ECO:0000256" key="6">
    <source>
        <dbReference type="ARBA" id="ARBA00022523"/>
    </source>
</evidence>
<dbReference type="GO" id="GO:0046274">
    <property type="term" value="P:lignin catabolic process"/>
    <property type="evidence" value="ECO:0007669"/>
    <property type="project" value="UniProtKB-KW"/>
</dbReference>
<proteinExistence type="inferred from homology"/>
<dbReference type="PROSITE" id="PS00079">
    <property type="entry name" value="MULTICOPPER_OXIDASE1"/>
    <property type="match status" value="2"/>
</dbReference>
<dbReference type="EMBL" id="MVGT01000435">
    <property type="protein sequence ID" value="OVA18742.1"/>
    <property type="molecule type" value="Genomic_DNA"/>
</dbReference>
<dbReference type="PANTHER" id="PTHR11709">
    <property type="entry name" value="MULTI-COPPER OXIDASE"/>
    <property type="match status" value="1"/>
</dbReference>
<dbReference type="InterPro" id="IPR002355">
    <property type="entry name" value="Cu_oxidase_Cu_BS"/>
</dbReference>
<dbReference type="InterPro" id="IPR034285">
    <property type="entry name" value="CuRO_2_LCC"/>
</dbReference>
<comment type="pathway">
    <text evidence="3">Glycan metabolism; pectin degradation; 2-dehydro-3-deoxy-D-gluconate from pectin: step 1/5.</text>
</comment>
<evidence type="ECO:0000256" key="13">
    <source>
        <dbReference type="ARBA" id="ARBA00023085"/>
    </source>
</evidence>
<dbReference type="STRING" id="56857.A0A200R7P4"/>
<keyword evidence="13" id="KW-0063">Aspartyl esterase</keyword>
<evidence type="ECO:0000256" key="2">
    <source>
        <dbReference type="ARBA" id="ARBA00004271"/>
    </source>
</evidence>
<dbReference type="InterPro" id="IPR034289">
    <property type="entry name" value="CuRO_3_LCC"/>
</dbReference>
<sequence length="1369" mass="150531">MATSRAAAAAAAGGPTDMSTAVLIRVDQSGAGDFKKIQDAIDAVPSNNSQLIFIWVKPGTYREKIVIPTDKPFITLSGSNPSTTIITWADGGDIITSPTLSVLASDFVGRLITIQNTFGTSGKAVALRVSGDRAAFYGCRIISYQDTLLDDKGSHYYSNCYIEGATDFIFGNGASLFEKCRVHSVANGMGIITAQSRESPTENTGFTFLGCRITGNGTALLGRPWGPYARVVFAISYMSNVILPQGWDDWGNQNQQSTVYFAQHKCWGPGASVAARVGWSHSLSDDEAAPFLTKDMIGGRDWLRPAPTRFTKAGSTIISKVKVKNVSRLCHAKPIVTVNGMFPGPTIYVREGDSVQINVTNYAQYNMSIHWHGLKQFRNGWADGPAYITQCPIKTGNSYTYAFNVTGQRGTLWWHAHILWLRATVYGAIVIMPKEGTPFPFPQPKQEVNLILGEWWNTDVEELVKQGNKLGLPPNMSDAHTINGKPGPLFPCSEKHTFAMEVEQGQTYLLRIINAALNEELFFAIAGHNMTVVEIDAVYVKPFTTQALLIAPGQTTNVLVQADRAPGRYFMAARPFQDVPIPVDNKTATAIFQYKGIPNTVLPSLPQLPASNDTNFALSYNAKLRSLNTPKFPADVPLNVDRHLFYTIGLGQNSCPTCLNGTQLTASLNNISFVMPKIGLLQAHYFNIKGVFRTDFPDRPPTPFNYTGAPLTANLRTSVGTRLSKIAFNSTVELVLQDTNLLSVESHPFHLHGYNFFVVGTGIGNFDPAKDPTKYNLVDPPERNTVGVPTGGWIAIRFRADNPGVWFMHCHLELHTGWGLKMAFVVEDGKGPDQSILPPPKDLPALKNVSRLCHAKPIVTVNGMFPGPTIYVREGDSVQINVTNYAQYNMSIHWHGLKQFRNGWADGPAYITQCPIKTGNSYTYAFNVTGQRGTLWWHAHILWLRATVYGAIVIMPKEGTPFPFPQPKQEVNLILGEWWNTDVEELVKQGNRLGLPPNMSDAHTINGKPGPLFPCSEKHTFAMEVEQGKTYLLRIINAALNDELFFAIAGHNMTVVEIDAVYVKPFTTQALLIAPGQTTNVLVRADRAPGRYFMAARPFQDVPIPVDNKTATAIFQYKGIPNTVLPSLPQLPASNDTNFALSYNAKLRSLNTPKFPANVPLNVDRHLFYTIGLGQNSCPTCLNGTQLTASLNNISFVMPKIGLLQAHYFDIKGVFRTDFPDRPPTPFNYTGAPLTANLRTSVGTRLSKIAFNSTVELVLQDTNLLSVESHPFHLHGYNFFVVGTGIGNFDPAKDPAKYNLVDPPERNTVGVPTGGWTAIRFRADNPGVWFMHCHLELHTGWGLKMAFVVEDGKGPDQSVLPPPKDLPPC</sequence>
<evidence type="ECO:0000313" key="25">
    <source>
        <dbReference type="Proteomes" id="UP000195402"/>
    </source>
</evidence>
<keyword evidence="11 19" id="KW-0560">Oxidoreductase</keyword>
<evidence type="ECO:0000256" key="1">
    <source>
        <dbReference type="ARBA" id="ARBA00000349"/>
    </source>
</evidence>
<evidence type="ECO:0000259" key="23">
    <source>
        <dbReference type="Pfam" id="PF07732"/>
    </source>
</evidence>
<evidence type="ECO:0000256" key="8">
    <source>
        <dbReference type="ARBA" id="ARBA00022723"/>
    </source>
</evidence>
<feature type="active site" evidence="18">
    <location>
        <position position="167"/>
    </location>
</feature>
<dbReference type="InterPro" id="IPR017761">
    <property type="entry name" value="Laccase"/>
</dbReference>
<dbReference type="FunFam" id="2.60.40.420:FF:000062">
    <property type="entry name" value="Laccase"/>
    <property type="match status" value="2"/>
</dbReference>
<comment type="similarity">
    <text evidence="5 19">Belongs to the multicopper oxidase family.</text>
</comment>
<dbReference type="InParanoid" id="A0A200R7P4"/>
<evidence type="ECO:0000313" key="24">
    <source>
        <dbReference type="EMBL" id="OVA18742.1"/>
    </source>
</evidence>
<evidence type="ECO:0000259" key="22">
    <source>
        <dbReference type="Pfam" id="PF07731"/>
    </source>
</evidence>
<dbReference type="PROSITE" id="PS00503">
    <property type="entry name" value="PECTINESTERASE_2"/>
    <property type="match status" value="1"/>
</dbReference>
<dbReference type="GO" id="GO:0045490">
    <property type="term" value="P:pectin catabolic process"/>
    <property type="evidence" value="ECO:0007669"/>
    <property type="project" value="UniProtKB-UniPathway"/>
</dbReference>
<evidence type="ECO:0000256" key="9">
    <source>
        <dbReference type="ARBA" id="ARBA00022737"/>
    </source>
</evidence>
<dbReference type="CDD" id="cd13897">
    <property type="entry name" value="CuRO_3_LCC_plant"/>
    <property type="match status" value="2"/>
</dbReference>
<dbReference type="InterPro" id="IPR001117">
    <property type="entry name" value="Cu-oxidase_2nd"/>
</dbReference>
<protein>
    <recommendedName>
        <fullName evidence="19">Laccase</fullName>
        <ecNumber evidence="19">1.10.3.2</ecNumber>
    </recommendedName>
    <alternativeName>
        <fullName evidence="19">Benzenediol:oxygen oxidoreductase</fullName>
    </alternativeName>
    <alternativeName>
        <fullName evidence="19">Diphenol oxidase</fullName>
    </alternativeName>
    <alternativeName>
        <fullName evidence="19">Urishiol oxidase</fullName>
    </alternativeName>
</protein>
<evidence type="ECO:0000256" key="15">
    <source>
        <dbReference type="ARBA" id="ARBA00023185"/>
    </source>
</evidence>
<feature type="domain" description="Plastocyanin-like" evidence="22">
    <location>
        <begin position="695"/>
        <end position="829"/>
    </location>
</feature>
<dbReference type="SUPFAM" id="SSF49503">
    <property type="entry name" value="Cupredoxins"/>
    <property type="match status" value="6"/>
</dbReference>
<feature type="domain" description="Plastocyanin-like" evidence="20">
    <location>
        <begin position="448"/>
        <end position="596"/>
    </location>
</feature>
<dbReference type="InterPro" id="IPR000070">
    <property type="entry name" value="Pectinesterase_cat"/>
</dbReference>
<comment type="catalytic activity">
    <reaction evidence="16">
        <text>[(1-&gt;4)-alpha-D-galacturonosyl methyl ester](n) + n H2O = [(1-&gt;4)-alpha-D-galacturonosyl](n) + n methanol + n H(+)</text>
        <dbReference type="Rhea" id="RHEA:22380"/>
        <dbReference type="Rhea" id="RHEA-COMP:14570"/>
        <dbReference type="Rhea" id="RHEA-COMP:14573"/>
        <dbReference type="ChEBI" id="CHEBI:15377"/>
        <dbReference type="ChEBI" id="CHEBI:15378"/>
        <dbReference type="ChEBI" id="CHEBI:17790"/>
        <dbReference type="ChEBI" id="CHEBI:140522"/>
        <dbReference type="ChEBI" id="CHEBI:140523"/>
        <dbReference type="EC" id="3.1.1.11"/>
    </reaction>
</comment>
<keyword evidence="25" id="KW-1185">Reference proteome</keyword>
<dbReference type="CDD" id="cd13849">
    <property type="entry name" value="CuRO_1_LCC_plant"/>
    <property type="match status" value="2"/>
</dbReference>
<comment type="cofactor">
    <cofactor evidence="19">
        <name>Cu cation</name>
        <dbReference type="ChEBI" id="CHEBI:23378"/>
    </cofactor>
    <text evidence="19">Binds 4 Cu cations per monomer.</text>
</comment>
<dbReference type="InterPro" id="IPR034288">
    <property type="entry name" value="CuRO_1_LCC"/>
</dbReference>
<evidence type="ECO:0000256" key="7">
    <source>
        <dbReference type="ARBA" id="ARBA00022525"/>
    </source>
</evidence>
<dbReference type="FunFam" id="2.60.40.420:FF:000049">
    <property type="entry name" value="Laccase"/>
    <property type="match status" value="2"/>
</dbReference>
<dbReference type="InterPro" id="IPR012334">
    <property type="entry name" value="Pectin_lyas_fold"/>
</dbReference>
<dbReference type="Proteomes" id="UP000195402">
    <property type="component" value="Unassembled WGS sequence"/>
</dbReference>
<dbReference type="PANTHER" id="PTHR11709:SF452">
    <property type="entry name" value="LACCASE-2"/>
    <property type="match status" value="1"/>
</dbReference>
<dbReference type="GO" id="GO:0048046">
    <property type="term" value="C:apoplast"/>
    <property type="evidence" value="ECO:0007669"/>
    <property type="project" value="UniProtKB-SubCell"/>
</dbReference>
<comment type="catalytic activity">
    <reaction evidence="1 19">
        <text>4 hydroquinone + O2 = 4 benzosemiquinone + 2 H2O</text>
        <dbReference type="Rhea" id="RHEA:11276"/>
        <dbReference type="ChEBI" id="CHEBI:15377"/>
        <dbReference type="ChEBI" id="CHEBI:15379"/>
        <dbReference type="ChEBI" id="CHEBI:17594"/>
        <dbReference type="ChEBI" id="CHEBI:17977"/>
        <dbReference type="EC" id="1.10.3.2"/>
    </reaction>
</comment>
<comment type="function">
    <text evidence="19">Lignin degradation and detoxification of lignin-derived products.</text>
</comment>
<dbReference type="EC" id="1.10.3.2" evidence="19"/>
<keyword evidence="6 19" id="KW-0052">Apoplast</keyword>
<dbReference type="GO" id="GO:0005507">
    <property type="term" value="F:copper ion binding"/>
    <property type="evidence" value="ECO:0007669"/>
    <property type="project" value="InterPro"/>
</dbReference>
<evidence type="ECO:0000259" key="21">
    <source>
        <dbReference type="Pfam" id="PF01095"/>
    </source>
</evidence>
<evidence type="ECO:0000256" key="19">
    <source>
        <dbReference type="RuleBase" id="RU361119"/>
    </source>
</evidence>
<feature type="domain" description="Plastocyanin-like" evidence="22">
    <location>
        <begin position="1218"/>
        <end position="1352"/>
    </location>
</feature>
<dbReference type="CDD" id="cd13875">
    <property type="entry name" value="CuRO_2_LCC_plant"/>
    <property type="match status" value="2"/>
</dbReference>
<comment type="subcellular location">
    <subcellularLocation>
        <location evidence="2 19">Secreted</location>
        <location evidence="2 19">Extracellular space</location>
        <location evidence="2 19">Apoplast</location>
    </subcellularLocation>
</comment>
<feature type="domain" description="Pectinesterase catalytic" evidence="21">
    <location>
        <begin position="26"/>
        <end position="299"/>
    </location>
</feature>
<dbReference type="OrthoDB" id="2121828at2759"/>
<accession>A0A200R7P4</accession>
<keyword evidence="10" id="KW-0378">Hydrolase</keyword>
<dbReference type="InterPro" id="IPR008972">
    <property type="entry name" value="Cupredoxin"/>
</dbReference>
<evidence type="ECO:0000259" key="20">
    <source>
        <dbReference type="Pfam" id="PF00394"/>
    </source>
</evidence>
<dbReference type="InterPro" id="IPR033138">
    <property type="entry name" value="Cu_oxidase_CS"/>
</dbReference>
<comment type="similarity">
    <text evidence="4">Belongs to the pectinesterase family.</text>
</comment>
<dbReference type="InterPro" id="IPR011706">
    <property type="entry name" value="Cu-oxidase_C"/>
</dbReference>
<evidence type="ECO:0000256" key="18">
    <source>
        <dbReference type="PROSITE-ProRule" id="PRU10040"/>
    </source>
</evidence>
<dbReference type="NCBIfam" id="TIGR03389">
    <property type="entry name" value="laccase"/>
    <property type="match status" value="2"/>
</dbReference>
<evidence type="ECO:0000256" key="10">
    <source>
        <dbReference type="ARBA" id="ARBA00022801"/>
    </source>
</evidence>
<keyword evidence="9 19" id="KW-0677">Repeat</keyword>
<dbReference type="GO" id="GO:0042545">
    <property type="term" value="P:cell wall modification"/>
    <property type="evidence" value="ECO:0007669"/>
    <property type="project" value="InterPro"/>
</dbReference>
<evidence type="ECO:0000256" key="12">
    <source>
        <dbReference type="ARBA" id="ARBA00023008"/>
    </source>
</evidence>
<evidence type="ECO:0000256" key="14">
    <source>
        <dbReference type="ARBA" id="ARBA00023180"/>
    </source>
</evidence>
<comment type="caution">
    <text evidence="24">The sequence shown here is derived from an EMBL/GenBank/DDBJ whole genome shotgun (WGS) entry which is preliminary data.</text>
</comment>
<dbReference type="Pfam" id="PF00394">
    <property type="entry name" value="Cu-oxidase"/>
    <property type="match status" value="2"/>
</dbReference>
<evidence type="ECO:0000256" key="3">
    <source>
        <dbReference type="ARBA" id="ARBA00005184"/>
    </source>
</evidence>
<dbReference type="InterPro" id="IPR033131">
    <property type="entry name" value="Pectinesterase_Asp_AS"/>
</dbReference>
<feature type="domain" description="Plastocyanin-like" evidence="23">
    <location>
        <begin position="321"/>
        <end position="435"/>
    </location>
</feature>
<keyword evidence="15 19" id="KW-0439">Lignin degradation</keyword>
<dbReference type="UniPathway" id="UPA00545">
    <property type="reaction ID" value="UER00823"/>
</dbReference>
<gene>
    <name evidence="24" type="ORF">BVC80_1831g310</name>
</gene>
<keyword evidence="12 19" id="KW-0186">Copper</keyword>
<reference evidence="24 25" key="1">
    <citation type="journal article" date="2017" name="Mol. Plant">
        <title>The Genome of Medicinal Plant Macleaya cordata Provides New Insights into Benzylisoquinoline Alkaloids Metabolism.</title>
        <authorList>
            <person name="Liu X."/>
            <person name="Liu Y."/>
            <person name="Huang P."/>
            <person name="Ma Y."/>
            <person name="Qing Z."/>
            <person name="Tang Q."/>
            <person name="Cao H."/>
            <person name="Cheng P."/>
            <person name="Zheng Y."/>
            <person name="Yuan Z."/>
            <person name="Zhou Y."/>
            <person name="Liu J."/>
            <person name="Tang Z."/>
            <person name="Zhuo Y."/>
            <person name="Zhang Y."/>
            <person name="Yu L."/>
            <person name="Huang J."/>
            <person name="Yang P."/>
            <person name="Peng Q."/>
            <person name="Zhang J."/>
            <person name="Jiang W."/>
            <person name="Zhang Z."/>
            <person name="Lin K."/>
            <person name="Ro D.K."/>
            <person name="Chen X."/>
            <person name="Xiong X."/>
            <person name="Shang Y."/>
            <person name="Huang S."/>
            <person name="Zeng J."/>
        </authorList>
    </citation>
    <scope>NUCLEOTIDE SEQUENCE [LARGE SCALE GENOMIC DNA]</scope>
    <source>
        <strain evidence="25">cv. BLH2017</strain>
        <tissue evidence="24">Root</tissue>
    </source>
</reference>
<keyword evidence="7 19" id="KW-0964">Secreted</keyword>
<evidence type="ECO:0000256" key="16">
    <source>
        <dbReference type="ARBA" id="ARBA00047928"/>
    </source>
</evidence>
<evidence type="ECO:0000256" key="17">
    <source>
        <dbReference type="ARBA" id="ARBA00057335"/>
    </source>
</evidence>
<dbReference type="InterPro" id="IPR011707">
    <property type="entry name" value="Cu-oxidase-like_N"/>
</dbReference>
<dbReference type="Gene3D" id="2.160.20.10">
    <property type="entry name" value="Single-stranded right-handed beta-helix, Pectin lyase-like"/>
    <property type="match status" value="1"/>
</dbReference>
<evidence type="ECO:0000256" key="5">
    <source>
        <dbReference type="ARBA" id="ARBA00010609"/>
    </source>
</evidence>